<dbReference type="WBParaSite" id="SSLN_0001478901-mRNA-1">
    <property type="protein sequence ID" value="SSLN_0001478901-mRNA-1"/>
    <property type="gene ID" value="SSLN_0001478901"/>
</dbReference>
<evidence type="ECO:0000256" key="1">
    <source>
        <dbReference type="SAM" id="MobiDB-lite"/>
    </source>
</evidence>
<evidence type="ECO:0000313" key="2">
    <source>
        <dbReference type="EMBL" id="VDM00635.1"/>
    </source>
</evidence>
<evidence type="ECO:0000313" key="4">
    <source>
        <dbReference type="WBParaSite" id="SSLN_0001478901-mRNA-1"/>
    </source>
</evidence>
<gene>
    <name evidence="2" type="ORF">SSLN_LOCUS14249</name>
</gene>
<dbReference type="Proteomes" id="UP000275846">
    <property type="component" value="Unassembled WGS sequence"/>
</dbReference>
<dbReference type="EMBL" id="UYSU01038783">
    <property type="protein sequence ID" value="VDM00635.1"/>
    <property type="molecule type" value="Genomic_DNA"/>
</dbReference>
<organism evidence="4">
    <name type="scientific">Schistocephalus solidus</name>
    <name type="common">Tapeworm</name>
    <dbReference type="NCBI Taxonomy" id="70667"/>
    <lineage>
        <taxon>Eukaryota</taxon>
        <taxon>Metazoa</taxon>
        <taxon>Spiralia</taxon>
        <taxon>Lophotrochozoa</taxon>
        <taxon>Platyhelminthes</taxon>
        <taxon>Cestoda</taxon>
        <taxon>Eucestoda</taxon>
        <taxon>Diphyllobothriidea</taxon>
        <taxon>Diphyllobothriidae</taxon>
        <taxon>Schistocephalus</taxon>
    </lineage>
</organism>
<sequence length="149" mass="16316">MAKQDLEHGSAATKGIPNASSMEILSWILLDRRSSVTLQGRSEDFPRASAEQPIKLGGRPPEPNSLEEDSKEQQSMKPTKSRLQSQKGGKKVTSALNRHRECPSPPTIPALPAHLPRMNHLVRHLQTQCKNNPTTSTSASISDNPPIEP</sequence>
<accession>A0A183TCQ1</accession>
<feature type="region of interest" description="Disordered" evidence="1">
    <location>
        <begin position="38"/>
        <end position="113"/>
    </location>
</feature>
<dbReference type="AlphaFoldDB" id="A0A183TCQ1"/>
<feature type="compositionally biased region" description="Polar residues" evidence="1">
    <location>
        <begin position="126"/>
        <end position="143"/>
    </location>
</feature>
<evidence type="ECO:0000313" key="3">
    <source>
        <dbReference type="Proteomes" id="UP000275846"/>
    </source>
</evidence>
<reference evidence="4" key="1">
    <citation type="submission" date="2016-06" db="UniProtKB">
        <authorList>
            <consortium name="WormBaseParasite"/>
        </authorList>
    </citation>
    <scope>IDENTIFICATION</scope>
</reference>
<keyword evidence="3" id="KW-1185">Reference proteome</keyword>
<protein>
    <submittedName>
        <fullName evidence="2 4">Uncharacterized protein</fullName>
    </submittedName>
</protein>
<feature type="region of interest" description="Disordered" evidence="1">
    <location>
        <begin position="126"/>
        <end position="149"/>
    </location>
</feature>
<reference evidence="2 3" key="2">
    <citation type="submission" date="2018-11" db="EMBL/GenBank/DDBJ databases">
        <authorList>
            <consortium name="Pathogen Informatics"/>
        </authorList>
    </citation>
    <scope>NUCLEOTIDE SEQUENCE [LARGE SCALE GENOMIC DNA]</scope>
    <source>
        <strain evidence="2 3">NST_G2</strain>
    </source>
</reference>
<proteinExistence type="predicted"/>
<feature type="compositionally biased region" description="Polar residues" evidence="1">
    <location>
        <begin position="73"/>
        <end position="87"/>
    </location>
</feature>
<name>A0A183TCQ1_SCHSO</name>